<accession>A0ACB9JHP3</accession>
<gene>
    <name evidence="1" type="ORF">L1987_12604</name>
</gene>
<reference evidence="1 2" key="2">
    <citation type="journal article" date="2022" name="Mol. Ecol. Resour.">
        <title>The genomes of chicory, endive, great burdock and yacon provide insights into Asteraceae paleo-polyploidization history and plant inulin production.</title>
        <authorList>
            <person name="Fan W."/>
            <person name="Wang S."/>
            <person name="Wang H."/>
            <person name="Wang A."/>
            <person name="Jiang F."/>
            <person name="Liu H."/>
            <person name="Zhao H."/>
            <person name="Xu D."/>
            <person name="Zhang Y."/>
        </authorList>
    </citation>
    <scope>NUCLEOTIDE SEQUENCE [LARGE SCALE GENOMIC DNA]</scope>
    <source>
        <strain evidence="2">cv. Yunnan</strain>
        <tissue evidence="1">Leaves</tissue>
    </source>
</reference>
<reference evidence="2" key="1">
    <citation type="journal article" date="2022" name="Mol. Ecol. Resour.">
        <title>The genomes of chicory, endive, great burdock and yacon provide insights into Asteraceae palaeo-polyploidization history and plant inulin production.</title>
        <authorList>
            <person name="Fan W."/>
            <person name="Wang S."/>
            <person name="Wang H."/>
            <person name="Wang A."/>
            <person name="Jiang F."/>
            <person name="Liu H."/>
            <person name="Zhao H."/>
            <person name="Xu D."/>
            <person name="Zhang Y."/>
        </authorList>
    </citation>
    <scope>NUCLEOTIDE SEQUENCE [LARGE SCALE GENOMIC DNA]</scope>
    <source>
        <strain evidence="2">cv. Yunnan</strain>
    </source>
</reference>
<name>A0ACB9JHP3_9ASTR</name>
<comment type="caution">
    <text evidence="1">The sequence shown here is derived from an EMBL/GenBank/DDBJ whole genome shotgun (WGS) entry which is preliminary data.</text>
</comment>
<evidence type="ECO:0000313" key="1">
    <source>
        <dbReference type="EMBL" id="KAI3818787.1"/>
    </source>
</evidence>
<sequence length="165" mass="18852">MADWHEDSLIKDKDFQEDGVWAVGKRIEVESNPKLNKSEKLKRYAWTSIDGVGAPRTLSKGSRIPHHQQQQKQQQSSAPMRIPDWSKIYKEKPNGSNHGCYKDDYDVSGIHGDDEMMPPHEYINRRVARSQIAPFSMCEGVGRTLKGRDLSQLRNAILTKTGFLE</sequence>
<protein>
    <submittedName>
        <fullName evidence="1">Uncharacterized protein</fullName>
    </submittedName>
</protein>
<proteinExistence type="predicted"/>
<keyword evidence="2" id="KW-1185">Reference proteome</keyword>
<dbReference type="Proteomes" id="UP001056120">
    <property type="component" value="Linkage Group LG04"/>
</dbReference>
<evidence type="ECO:0000313" key="2">
    <source>
        <dbReference type="Proteomes" id="UP001056120"/>
    </source>
</evidence>
<organism evidence="1 2">
    <name type="scientific">Smallanthus sonchifolius</name>
    <dbReference type="NCBI Taxonomy" id="185202"/>
    <lineage>
        <taxon>Eukaryota</taxon>
        <taxon>Viridiplantae</taxon>
        <taxon>Streptophyta</taxon>
        <taxon>Embryophyta</taxon>
        <taxon>Tracheophyta</taxon>
        <taxon>Spermatophyta</taxon>
        <taxon>Magnoliopsida</taxon>
        <taxon>eudicotyledons</taxon>
        <taxon>Gunneridae</taxon>
        <taxon>Pentapetalae</taxon>
        <taxon>asterids</taxon>
        <taxon>campanulids</taxon>
        <taxon>Asterales</taxon>
        <taxon>Asteraceae</taxon>
        <taxon>Asteroideae</taxon>
        <taxon>Heliantheae alliance</taxon>
        <taxon>Millerieae</taxon>
        <taxon>Smallanthus</taxon>
    </lineage>
</organism>
<dbReference type="EMBL" id="CM042021">
    <property type="protein sequence ID" value="KAI3818787.1"/>
    <property type="molecule type" value="Genomic_DNA"/>
</dbReference>